<dbReference type="EMBL" id="FN667741">
    <property type="protein sequence ID" value="CBJ80362.1"/>
    <property type="molecule type" value="Genomic_DNA"/>
</dbReference>
<protein>
    <submittedName>
        <fullName evidence="1">Uncharacterized protein</fullName>
    </submittedName>
</protein>
<dbReference type="eggNOG" id="ENOG50348D9">
    <property type="taxonomic scope" value="Bacteria"/>
</dbReference>
<dbReference type="Proteomes" id="UP000002045">
    <property type="component" value="Chromosome"/>
</dbReference>
<dbReference type="AlphaFoldDB" id="D3UXI7"/>
<organism evidence="1 2">
    <name type="scientific">Xenorhabdus bovienii (strain SS-2004)</name>
    <name type="common">Xenorhabdus nematophila subsp. bovienii</name>
    <dbReference type="NCBI Taxonomy" id="406818"/>
    <lineage>
        <taxon>Bacteria</taxon>
        <taxon>Pseudomonadati</taxon>
        <taxon>Pseudomonadota</taxon>
        <taxon>Gammaproteobacteria</taxon>
        <taxon>Enterobacterales</taxon>
        <taxon>Morganellaceae</taxon>
        <taxon>Xenorhabdus</taxon>
    </lineage>
</organism>
<reference evidence="1" key="1">
    <citation type="journal article" date="2011" name="PLoS ONE">
        <title>The entomopathogenic bacterial endosymbionts xenorhabdus and photorhabdus: convergent lifestyles from divergent genomes.</title>
        <authorList>
            <person name="Chaston J.M."/>
            <person name="Suen G."/>
            <person name="Tucker S.L."/>
            <person name="Andersen A.W."/>
            <person name="Bhasin A."/>
            <person name="Bode E."/>
            <person name="Bode H.B."/>
            <person name="Brachmann A.O."/>
            <person name="Cowles C.E."/>
            <person name="Cowles K.N."/>
            <person name="Darby C."/>
            <person name="de Leon L."/>
            <person name="Drace K."/>
            <person name="Du Z."/>
            <person name="Givaudan A."/>
            <person name="Herbert Tran E.E."/>
            <person name="Jewell K.A."/>
            <person name="Knack J.J."/>
            <person name="Krasomil-Osterfeld K.C."/>
            <person name="Kukor R."/>
            <person name="Lanois A."/>
            <person name="Latreille P."/>
            <person name="Leimgruber N.K."/>
            <person name="Lipke C.M."/>
            <person name="Liu R."/>
            <person name="Lu X."/>
            <person name="Martens E.C."/>
            <person name="Marri P.R."/>
            <person name="Medigue C."/>
            <person name="Menard M.L."/>
            <person name="Miller N.M."/>
            <person name="Morales-Soto N."/>
            <person name="Norton S."/>
            <person name="Ogier J.C."/>
            <person name="Orchard S.S."/>
            <person name="Park D."/>
            <person name="Park Y."/>
            <person name="Qurollo B.A."/>
            <person name="Sugar D.R."/>
            <person name="Richards G.R."/>
            <person name="Rouy Z."/>
            <person name="Slominski B."/>
            <person name="Slominski K."/>
            <person name="Snyder H."/>
            <person name="Tjaden B.C."/>
            <person name="van der Hoeven R."/>
            <person name="Welch R.D."/>
            <person name="Wheeler C."/>
            <person name="Xiang B."/>
            <person name="Barbazuk B."/>
            <person name="Gaudriault S."/>
            <person name="Goodner B."/>
            <person name="Slater S.C."/>
            <person name="Forst S."/>
            <person name="Goldman B.S."/>
            <person name="Goodrich-Blair H."/>
        </authorList>
    </citation>
    <scope>NUCLEOTIDE SEQUENCE [LARGE SCALE GENOMIC DNA]</scope>
    <source>
        <strain evidence="1">SS-2004</strain>
    </source>
</reference>
<gene>
    <name evidence="1" type="ordered locus">XBJ1_1229</name>
</gene>
<dbReference type="HOGENOM" id="CLU_2453914_0_0_6"/>
<dbReference type="STRING" id="406818.XBJ1_1229"/>
<evidence type="ECO:0000313" key="1">
    <source>
        <dbReference type="EMBL" id="CBJ80362.1"/>
    </source>
</evidence>
<accession>D3UXI7</accession>
<proteinExistence type="predicted"/>
<sequence length="89" mass="10549">MKKYNKEVFEQISKLQWVLDIAQEYEGICLFTEDTLTIDYYDEFCQCSVHLGFDDQFAIRDSFGNWRQTSAEECIELREGKLKGSMKLM</sequence>
<dbReference type="RefSeq" id="WP_012987771.1">
    <property type="nucleotide sequence ID" value="NC_013892.1"/>
</dbReference>
<evidence type="ECO:0000313" key="2">
    <source>
        <dbReference type="Proteomes" id="UP000002045"/>
    </source>
</evidence>
<dbReference type="KEGG" id="xbo:XBJ1_1229"/>
<name>D3UXI7_XENBS</name>